<evidence type="ECO:0000256" key="9">
    <source>
        <dbReference type="HAMAP-Rule" id="MF_00097"/>
    </source>
</evidence>
<dbReference type="Proteomes" id="UP000503640">
    <property type="component" value="Unassembled WGS sequence"/>
</dbReference>
<dbReference type="PANTHER" id="PTHR20857:SF15">
    <property type="entry name" value="THIAMINE-PHOSPHATE SYNTHASE"/>
    <property type="match status" value="1"/>
</dbReference>
<dbReference type="CDD" id="cd00564">
    <property type="entry name" value="TMP_TenI"/>
    <property type="match status" value="1"/>
</dbReference>
<feature type="binding site" evidence="9">
    <location>
        <position position="70"/>
    </location>
    <ligand>
        <name>Mg(2+)</name>
        <dbReference type="ChEBI" id="CHEBI:18420"/>
    </ligand>
</feature>
<evidence type="ECO:0000256" key="5">
    <source>
        <dbReference type="ARBA" id="ARBA00022977"/>
    </source>
</evidence>
<comment type="caution">
    <text evidence="9">Lacks conserved residue(s) required for the propagation of feature annotation.</text>
</comment>
<feature type="binding site" evidence="9">
    <location>
        <position position="108"/>
    </location>
    <ligand>
        <name>4-amino-2-methyl-5-(diphosphooxymethyl)pyrimidine</name>
        <dbReference type="ChEBI" id="CHEBI:57841"/>
    </ligand>
</feature>
<dbReference type="GO" id="GO:0004789">
    <property type="term" value="F:thiamine-phosphate diphosphorylase activity"/>
    <property type="evidence" value="ECO:0007669"/>
    <property type="project" value="UniProtKB-UniRule"/>
</dbReference>
<feature type="domain" description="Thiamine phosphate synthase/TenI" evidence="10">
    <location>
        <begin position="7"/>
        <end position="186"/>
    </location>
</feature>
<comment type="pathway">
    <text evidence="1 9">Cofactor biosynthesis; thiamine diphosphate biosynthesis; thiamine phosphate from 4-amino-2-methyl-5-diphosphomethylpyrimidine and 4-methyl-5-(2-phosphoethyl)-thiazole: step 1/1.</text>
</comment>
<dbReference type="GO" id="GO:0009229">
    <property type="term" value="P:thiamine diphosphate biosynthetic process"/>
    <property type="evidence" value="ECO:0007669"/>
    <property type="project" value="UniProtKB-UniRule"/>
</dbReference>
<evidence type="ECO:0000256" key="2">
    <source>
        <dbReference type="ARBA" id="ARBA00022679"/>
    </source>
</evidence>
<dbReference type="Pfam" id="PF02581">
    <property type="entry name" value="TMP-TENI"/>
    <property type="match status" value="1"/>
</dbReference>
<evidence type="ECO:0000313" key="11">
    <source>
        <dbReference type="EMBL" id="GEJ57954.1"/>
    </source>
</evidence>
<evidence type="ECO:0000256" key="4">
    <source>
        <dbReference type="ARBA" id="ARBA00022842"/>
    </source>
</evidence>
<dbReference type="GO" id="GO:0009228">
    <property type="term" value="P:thiamine biosynthetic process"/>
    <property type="evidence" value="ECO:0007669"/>
    <property type="project" value="UniProtKB-KW"/>
</dbReference>
<reference evidence="12" key="1">
    <citation type="journal article" date="2020" name="Appl. Environ. Microbiol.">
        <title>Diazotrophic Anaeromyxobacter Isolates from Soils.</title>
        <authorList>
            <person name="Masuda Y."/>
            <person name="Yamanaka H."/>
            <person name="Xu Z.X."/>
            <person name="Shiratori Y."/>
            <person name="Aono T."/>
            <person name="Amachi S."/>
            <person name="Senoo K."/>
            <person name="Itoh H."/>
        </authorList>
    </citation>
    <scope>NUCLEOTIDE SEQUENCE [LARGE SCALE GENOMIC DNA]</scope>
    <source>
        <strain evidence="12">R267</strain>
    </source>
</reference>
<dbReference type="GO" id="GO:0005737">
    <property type="term" value="C:cytoplasm"/>
    <property type="evidence" value="ECO:0007669"/>
    <property type="project" value="TreeGrafter"/>
</dbReference>
<proteinExistence type="inferred from homology"/>
<sequence length="206" mass="20808">MLTPLVHLVTDRRLVPELGAAVAAALRRAPPGTVAVHLREKDLGGRELLALARALGATCRSAGQRLLVNDRLDVALAAGADGVHLPSSGVPPAEARRLLGPGRLVGVSCHGEEDVARARGGGADFATFGPVFATPSKAAYGPPVGLAALARAARLGLPLVALGGIELETAGAAREHGARGVGVIRAWLGAPDPGAAVLALWQAIRA</sequence>
<comment type="catalytic activity">
    <reaction evidence="8 9">
        <text>2-[(2R,5Z)-2-carboxy-4-methylthiazol-5(2H)-ylidene]ethyl phosphate + 4-amino-2-methyl-5-(diphosphooxymethyl)pyrimidine + 2 H(+) = thiamine phosphate + CO2 + diphosphate</text>
        <dbReference type="Rhea" id="RHEA:47844"/>
        <dbReference type="ChEBI" id="CHEBI:15378"/>
        <dbReference type="ChEBI" id="CHEBI:16526"/>
        <dbReference type="ChEBI" id="CHEBI:33019"/>
        <dbReference type="ChEBI" id="CHEBI:37575"/>
        <dbReference type="ChEBI" id="CHEBI:57841"/>
        <dbReference type="ChEBI" id="CHEBI:62899"/>
        <dbReference type="EC" id="2.5.1.3"/>
    </reaction>
</comment>
<evidence type="ECO:0000256" key="7">
    <source>
        <dbReference type="ARBA" id="ARBA00047851"/>
    </source>
</evidence>
<evidence type="ECO:0000256" key="1">
    <source>
        <dbReference type="ARBA" id="ARBA00005165"/>
    </source>
</evidence>
<dbReference type="HAMAP" id="MF_00097">
    <property type="entry name" value="TMP_synthase"/>
    <property type="match status" value="1"/>
</dbReference>
<protein>
    <recommendedName>
        <fullName evidence="9">Thiamine-phosphate synthase</fullName>
        <shortName evidence="9">TP synthase</shortName>
        <shortName evidence="9">TPS</shortName>
        <ecNumber evidence="9">2.5.1.3</ecNumber>
    </recommendedName>
    <alternativeName>
        <fullName evidence="9">Thiamine-phosphate pyrophosphorylase</fullName>
        <shortName evidence="9">TMP pyrophosphorylase</shortName>
        <shortName evidence="9">TMP-PPase</shortName>
    </alternativeName>
</protein>
<comment type="catalytic activity">
    <reaction evidence="6 9">
        <text>4-methyl-5-(2-phosphooxyethyl)-thiazole + 4-amino-2-methyl-5-(diphosphooxymethyl)pyrimidine + H(+) = thiamine phosphate + diphosphate</text>
        <dbReference type="Rhea" id="RHEA:22328"/>
        <dbReference type="ChEBI" id="CHEBI:15378"/>
        <dbReference type="ChEBI" id="CHEBI:33019"/>
        <dbReference type="ChEBI" id="CHEBI:37575"/>
        <dbReference type="ChEBI" id="CHEBI:57841"/>
        <dbReference type="ChEBI" id="CHEBI:58296"/>
        <dbReference type="EC" id="2.5.1.3"/>
    </reaction>
</comment>
<comment type="similarity">
    <text evidence="9">Belongs to the thiamine-phosphate synthase family.</text>
</comment>
<gene>
    <name evidence="9 11" type="primary">thiE</name>
    <name evidence="11" type="ORF">AMYX_26950</name>
</gene>
<keyword evidence="3 9" id="KW-0479">Metal-binding</keyword>
<name>A0A7I9VNG7_9BACT</name>
<dbReference type="RefSeq" id="WP_176066034.1">
    <property type="nucleotide sequence ID" value="NZ_BJTG01000006.1"/>
</dbReference>
<evidence type="ECO:0000256" key="3">
    <source>
        <dbReference type="ARBA" id="ARBA00022723"/>
    </source>
</evidence>
<feature type="binding site" evidence="9">
    <location>
        <begin position="134"/>
        <end position="136"/>
    </location>
    <ligand>
        <name>2-[(2R,5Z)-2-carboxy-4-methylthiazol-5(2H)-ylidene]ethyl phosphate</name>
        <dbReference type="ChEBI" id="CHEBI:62899"/>
    </ligand>
</feature>
<evidence type="ECO:0000313" key="12">
    <source>
        <dbReference type="Proteomes" id="UP000503640"/>
    </source>
</evidence>
<evidence type="ECO:0000259" key="10">
    <source>
        <dbReference type="Pfam" id="PF02581"/>
    </source>
</evidence>
<feature type="binding site" evidence="9">
    <location>
        <position position="164"/>
    </location>
    <ligand>
        <name>2-[(2R,5Z)-2-carboxy-4-methylthiazol-5(2H)-ylidene]ethyl phosphate</name>
        <dbReference type="ChEBI" id="CHEBI:62899"/>
    </ligand>
</feature>
<keyword evidence="4 9" id="KW-0460">Magnesium</keyword>
<feature type="binding site" evidence="9">
    <location>
        <position position="69"/>
    </location>
    <ligand>
        <name>4-amino-2-methyl-5-(diphosphooxymethyl)pyrimidine</name>
        <dbReference type="ChEBI" id="CHEBI:57841"/>
    </ligand>
</feature>
<keyword evidence="12" id="KW-1185">Reference proteome</keyword>
<dbReference type="SUPFAM" id="SSF51391">
    <property type="entry name" value="Thiamin phosphate synthase"/>
    <property type="match status" value="1"/>
</dbReference>
<evidence type="ECO:0000256" key="6">
    <source>
        <dbReference type="ARBA" id="ARBA00047334"/>
    </source>
</evidence>
<dbReference type="InterPro" id="IPR036206">
    <property type="entry name" value="ThiamineP_synth_sf"/>
</dbReference>
<dbReference type="EMBL" id="BJTG01000006">
    <property type="protein sequence ID" value="GEJ57954.1"/>
    <property type="molecule type" value="Genomic_DNA"/>
</dbReference>
<comment type="cofactor">
    <cofactor evidence="9">
        <name>Mg(2+)</name>
        <dbReference type="ChEBI" id="CHEBI:18420"/>
    </cofactor>
    <text evidence="9">Binds 1 Mg(2+) ion per subunit.</text>
</comment>
<dbReference type="InterPro" id="IPR034291">
    <property type="entry name" value="TMP_synthase"/>
</dbReference>
<dbReference type="UniPathway" id="UPA00060">
    <property type="reaction ID" value="UER00141"/>
</dbReference>
<dbReference type="PANTHER" id="PTHR20857">
    <property type="entry name" value="THIAMINE-PHOSPHATE PYROPHOSPHORYLASE"/>
    <property type="match status" value="1"/>
</dbReference>
<organism evidence="11 12">
    <name type="scientific">Anaeromyxobacter diazotrophicus</name>
    <dbReference type="NCBI Taxonomy" id="2590199"/>
    <lineage>
        <taxon>Bacteria</taxon>
        <taxon>Pseudomonadati</taxon>
        <taxon>Myxococcota</taxon>
        <taxon>Myxococcia</taxon>
        <taxon>Myxococcales</taxon>
        <taxon>Cystobacterineae</taxon>
        <taxon>Anaeromyxobacteraceae</taxon>
        <taxon>Anaeromyxobacter</taxon>
    </lineage>
</organism>
<accession>A0A7I9VNG7</accession>
<comment type="function">
    <text evidence="9">Condenses 4-methyl-5-(beta-hydroxyethyl)thiazole monophosphate (THZ-P) and 2-methyl-4-amino-5-hydroxymethyl pyrimidine pyrophosphate (HMP-PP) to form thiamine monophosphate (TMP).</text>
</comment>
<keyword evidence="2 9" id="KW-0808">Transferase</keyword>
<evidence type="ECO:0000256" key="8">
    <source>
        <dbReference type="ARBA" id="ARBA00047883"/>
    </source>
</evidence>
<dbReference type="AlphaFoldDB" id="A0A7I9VNG7"/>
<comment type="caution">
    <text evidence="11">The sequence shown here is derived from an EMBL/GenBank/DDBJ whole genome shotgun (WGS) entry which is preliminary data.</text>
</comment>
<comment type="catalytic activity">
    <reaction evidence="7 9">
        <text>2-(2-carboxy-4-methylthiazol-5-yl)ethyl phosphate + 4-amino-2-methyl-5-(diphosphooxymethyl)pyrimidine + 2 H(+) = thiamine phosphate + CO2 + diphosphate</text>
        <dbReference type="Rhea" id="RHEA:47848"/>
        <dbReference type="ChEBI" id="CHEBI:15378"/>
        <dbReference type="ChEBI" id="CHEBI:16526"/>
        <dbReference type="ChEBI" id="CHEBI:33019"/>
        <dbReference type="ChEBI" id="CHEBI:37575"/>
        <dbReference type="ChEBI" id="CHEBI:57841"/>
        <dbReference type="ChEBI" id="CHEBI:62890"/>
        <dbReference type="EC" id="2.5.1.3"/>
    </reaction>
</comment>
<dbReference type="InterPro" id="IPR013785">
    <property type="entry name" value="Aldolase_TIM"/>
</dbReference>
<feature type="binding site" evidence="9">
    <location>
        <position position="137"/>
    </location>
    <ligand>
        <name>4-amino-2-methyl-5-(diphosphooxymethyl)pyrimidine</name>
        <dbReference type="ChEBI" id="CHEBI:57841"/>
    </ligand>
</feature>
<dbReference type="InterPro" id="IPR022998">
    <property type="entry name" value="ThiamineP_synth_TenI"/>
</dbReference>
<dbReference type="EC" id="2.5.1.3" evidence="9"/>
<keyword evidence="5 9" id="KW-0784">Thiamine biosynthesis</keyword>
<dbReference type="GO" id="GO:0000287">
    <property type="term" value="F:magnesium ion binding"/>
    <property type="evidence" value="ECO:0007669"/>
    <property type="project" value="UniProtKB-UniRule"/>
</dbReference>
<dbReference type="Gene3D" id="3.20.20.70">
    <property type="entry name" value="Aldolase class I"/>
    <property type="match status" value="1"/>
</dbReference>